<accession>A0A645F6B6</accession>
<dbReference type="AlphaFoldDB" id="A0A645F6B6"/>
<protein>
    <submittedName>
        <fullName evidence="1">Uncharacterized protein</fullName>
    </submittedName>
</protein>
<name>A0A645F6B6_9ZZZZ</name>
<sequence length="141" mass="15333">MTTKAWVHAHQQDQIDVFDHPVQHLQRRCGIEHQTGLAAVGLDVLHAAMHMRRCIGVEADVVGTGLGKGGGEIVHGLHHQVHIDGHGLAIGCDRMKLQSLTDHGAEGQVRHVMVVHYVKVDPVGASRNDITHFFTQTGEVG</sequence>
<dbReference type="EMBL" id="VSSQ01055266">
    <property type="protein sequence ID" value="MPN09176.1"/>
    <property type="molecule type" value="Genomic_DNA"/>
</dbReference>
<reference evidence="1" key="1">
    <citation type="submission" date="2019-08" db="EMBL/GenBank/DDBJ databases">
        <authorList>
            <person name="Kucharzyk K."/>
            <person name="Murdoch R.W."/>
            <person name="Higgins S."/>
            <person name="Loffler F."/>
        </authorList>
    </citation>
    <scope>NUCLEOTIDE SEQUENCE</scope>
</reference>
<gene>
    <name evidence="1" type="ORF">SDC9_156464</name>
</gene>
<comment type="caution">
    <text evidence="1">The sequence shown here is derived from an EMBL/GenBank/DDBJ whole genome shotgun (WGS) entry which is preliminary data.</text>
</comment>
<evidence type="ECO:0000313" key="1">
    <source>
        <dbReference type="EMBL" id="MPN09176.1"/>
    </source>
</evidence>
<organism evidence="1">
    <name type="scientific">bioreactor metagenome</name>
    <dbReference type="NCBI Taxonomy" id="1076179"/>
    <lineage>
        <taxon>unclassified sequences</taxon>
        <taxon>metagenomes</taxon>
        <taxon>ecological metagenomes</taxon>
    </lineage>
</organism>
<proteinExistence type="predicted"/>